<dbReference type="AlphaFoldDB" id="A0AAD9AN27"/>
<keyword evidence="1" id="KW-1133">Transmembrane helix</keyword>
<feature type="transmembrane region" description="Helical" evidence="1">
    <location>
        <begin position="411"/>
        <end position="430"/>
    </location>
</feature>
<accession>A0AAD9AN27</accession>
<protein>
    <submittedName>
        <fullName evidence="2">Uncharacterized protein</fullName>
    </submittedName>
</protein>
<dbReference type="EMBL" id="JAQOWY010000165">
    <property type="protein sequence ID" value="KAK1848674.1"/>
    <property type="molecule type" value="Genomic_DNA"/>
</dbReference>
<evidence type="ECO:0000256" key="1">
    <source>
        <dbReference type="SAM" id="Phobius"/>
    </source>
</evidence>
<gene>
    <name evidence="2" type="ORF">CCHR01_08722</name>
</gene>
<comment type="caution">
    <text evidence="2">The sequence shown here is derived from an EMBL/GenBank/DDBJ whole genome shotgun (WGS) entry which is preliminary data.</text>
</comment>
<sequence length="491" mass="55919">MCKQHEYSDVTVPSATTIPMDALDKSPRLGYECPVFRRVFGPSTLEDVHRGHFDSKIDYVWLHDVDEINQPRDYNGVSSIRDFFENTKLKEGDDFVLEFHLPCVIWQKGQPRREDRGRMINGDCLRKTTDLSFLSMSKEGDQDSGKVPEETDYLYECQTSFIVTGWDTSSWTAICLADSYFEDQTDAEDPYMLPHYAKDPDVPDLDPLSIGKLTADKVAASDPREYFLLIMKNRVMRLREIWTNVDFHLGDRINQYLSRPSLLLRRRNTNLGTTDGDSAVVEGSEEWLKRIRTLLNRLMKMLEASVTTLCRFLDRDFARIDALADEMSSIRMNNSFDKISASVEDLEKISERFKNLKSDVDNFASQLGTHIAVDGVRALKLQYLNVTILQVFSPVALAGSIVQAGMVVGNVFVWFLFLTLILTAVTWSLHPIRKWYEESKGSRKQPPVPATVQKLEIDAGIQAAGTGFSAFSCPSLFRKRRTTDSVETLPR</sequence>
<evidence type="ECO:0000313" key="3">
    <source>
        <dbReference type="Proteomes" id="UP001243330"/>
    </source>
</evidence>
<reference evidence="2" key="1">
    <citation type="submission" date="2023-01" db="EMBL/GenBank/DDBJ databases">
        <title>Colletotrichum chrysophilum M932 genome sequence.</title>
        <authorList>
            <person name="Baroncelli R."/>
        </authorList>
    </citation>
    <scope>NUCLEOTIDE SEQUENCE</scope>
    <source>
        <strain evidence="2">M932</strain>
    </source>
</reference>
<organism evidence="2 3">
    <name type="scientific">Colletotrichum chrysophilum</name>
    <dbReference type="NCBI Taxonomy" id="1836956"/>
    <lineage>
        <taxon>Eukaryota</taxon>
        <taxon>Fungi</taxon>
        <taxon>Dikarya</taxon>
        <taxon>Ascomycota</taxon>
        <taxon>Pezizomycotina</taxon>
        <taxon>Sordariomycetes</taxon>
        <taxon>Hypocreomycetidae</taxon>
        <taxon>Glomerellales</taxon>
        <taxon>Glomerellaceae</taxon>
        <taxon>Colletotrichum</taxon>
        <taxon>Colletotrichum gloeosporioides species complex</taxon>
    </lineage>
</organism>
<proteinExistence type="predicted"/>
<keyword evidence="1" id="KW-0812">Transmembrane</keyword>
<keyword evidence="1" id="KW-0472">Membrane</keyword>
<name>A0AAD9AN27_9PEZI</name>
<keyword evidence="3" id="KW-1185">Reference proteome</keyword>
<evidence type="ECO:0000313" key="2">
    <source>
        <dbReference type="EMBL" id="KAK1848674.1"/>
    </source>
</evidence>
<dbReference type="Proteomes" id="UP001243330">
    <property type="component" value="Unassembled WGS sequence"/>
</dbReference>